<evidence type="ECO:0000313" key="3">
    <source>
        <dbReference type="EMBL" id="GAA1506256.1"/>
    </source>
</evidence>
<dbReference type="Proteomes" id="UP001500842">
    <property type="component" value="Unassembled WGS sequence"/>
</dbReference>
<sequence>MSAEIETDVVAENMTDDVAEAATADVADDVTGDVLEDADEDATEDGTSADEAADAEQDAPAGESDRVARLEQEGDIAADYLEELLDIADLDGDLDIDVEADRAAVSIVGADLSQLVGRDGKVLEALQELTRLAVYRETGERSRLMLDISGYRADKRTRLTQLGADTAAQVAASGEPVSLEPMSPFERKIVHDAVAAAGLRSESAGVEPRRYVVVLPA</sequence>
<dbReference type="Gene3D" id="3.30.1370.50">
    <property type="entry name" value="R3H-like domain"/>
    <property type="match status" value="1"/>
</dbReference>
<protein>
    <recommendedName>
        <fullName evidence="2">R3H domain-containing protein</fullName>
    </recommendedName>
</protein>
<dbReference type="InterPro" id="IPR015946">
    <property type="entry name" value="KH_dom-like_a/b"/>
</dbReference>
<dbReference type="SMART" id="SM00393">
    <property type="entry name" value="R3H"/>
    <property type="match status" value="1"/>
</dbReference>
<dbReference type="SUPFAM" id="SSF82708">
    <property type="entry name" value="R3H domain"/>
    <property type="match status" value="1"/>
</dbReference>
<evidence type="ECO:0000313" key="4">
    <source>
        <dbReference type="Proteomes" id="UP001500842"/>
    </source>
</evidence>
<dbReference type="EMBL" id="BAAAOR010000007">
    <property type="protein sequence ID" value="GAA1506256.1"/>
    <property type="molecule type" value="Genomic_DNA"/>
</dbReference>
<dbReference type="InterPro" id="IPR034079">
    <property type="entry name" value="R3H_KhpB"/>
</dbReference>
<accession>A0ABN1ZWU6</accession>
<gene>
    <name evidence="3" type="ORF">GCM10009788_07590</name>
</gene>
<dbReference type="Gene3D" id="3.30.300.20">
    <property type="match status" value="1"/>
</dbReference>
<dbReference type="InterPro" id="IPR039247">
    <property type="entry name" value="KhpB"/>
</dbReference>
<dbReference type="CDD" id="cd02414">
    <property type="entry name" value="KH-II_Jag"/>
    <property type="match status" value="1"/>
</dbReference>
<dbReference type="PANTHER" id="PTHR35800:SF1">
    <property type="entry name" value="RNA-BINDING PROTEIN KHPB"/>
    <property type="match status" value="1"/>
</dbReference>
<proteinExistence type="predicted"/>
<feature type="region of interest" description="Disordered" evidence="1">
    <location>
        <begin position="23"/>
        <end position="64"/>
    </location>
</feature>
<dbReference type="InterPro" id="IPR036867">
    <property type="entry name" value="R3H_dom_sf"/>
</dbReference>
<dbReference type="PANTHER" id="PTHR35800">
    <property type="entry name" value="PROTEIN JAG"/>
    <property type="match status" value="1"/>
</dbReference>
<dbReference type="InterPro" id="IPR038008">
    <property type="entry name" value="Jag_KH"/>
</dbReference>
<name>A0ABN1ZWU6_9ACTN</name>
<keyword evidence="4" id="KW-1185">Reference proteome</keyword>
<evidence type="ECO:0000259" key="2">
    <source>
        <dbReference type="PROSITE" id="PS51061"/>
    </source>
</evidence>
<feature type="compositionally biased region" description="Acidic residues" evidence="1">
    <location>
        <begin position="26"/>
        <end position="57"/>
    </location>
</feature>
<dbReference type="CDD" id="cd02644">
    <property type="entry name" value="R3H_jag"/>
    <property type="match status" value="1"/>
</dbReference>
<evidence type="ECO:0000256" key="1">
    <source>
        <dbReference type="SAM" id="MobiDB-lite"/>
    </source>
</evidence>
<organism evidence="3 4">
    <name type="scientific">Nocardioides humi</name>
    <dbReference type="NCBI Taxonomy" id="449461"/>
    <lineage>
        <taxon>Bacteria</taxon>
        <taxon>Bacillati</taxon>
        <taxon>Actinomycetota</taxon>
        <taxon>Actinomycetes</taxon>
        <taxon>Propionibacteriales</taxon>
        <taxon>Nocardioidaceae</taxon>
        <taxon>Nocardioides</taxon>
    </lineage>
</organism>
<reference evidence="3 4" key="1">
    <citation type="journal article" date="2019" name="Int. J. Syst. Evol. Microbiol.">
        <title>The Global Catalogue of Microorganisms (GCM) 10K type strain sequencing project: providing services to taxonomists for standard genome sequencing and annotation.</title>
        <authorList>
            <consortium name="The Broad Institute Genomics Platform"/>
            <consortium name="The Broad Institute Genome Sequencing Center for Infectious Disease"/>
            <person name="Wu L."/>
            <person name="Ma J."/>
        </authorList>
    </citation>
    <scope>NUCLEOTIDE SEQUENCE [LARGE SCALE GENOMIC DNA]</scope>
    <source>
        <strain evidence="3 4">JCM 14942</strain>
    </source>
</reference>
<dbReference type="Pfam" id="PF01424">
    <property type="entry name" value="R3H"/>
    <property type="match status" value="1"/>
</dbReference>
<dbReference type="InterPro" id="IPR001374">
    <property type="entry name" value="R3H_dom"/>
</dbReference>
<dbReference type="PROSITE" id="PS51061">
    <property type="entry name" value="R3H"/>
    <property type="match status" value="1"/>
</dbReference>
<feature type="domain" description="R3H" evidence="2">
    <location>
        <begin position="153"/>
        <end position="217"/>
    </location>
</feature>
<comment type="caution">
    <text evidence="3">The sequence shown here is derived from an EMBL/GenBank/DDBJ whole genome shotgun (WGS) entry which is preliminary data.</text>
</comment>